<feature type="compositionally biased region" description="Low complexity" evidence="6">
    <location>
        <begin position="362"/>
        <end position="380"/>
    </location>
</feature>
<dbReference type="Pfam" id="PF14802">
    <property type="entry name" value="TMEM192"/>
    <property type="match status" value="1"/>
</dbReference>
<evidence type="ECO:0000313" key="9">
    <source>
        <dbReference type="Proteomes" id="UP001491310"/>
    </source>
</evidence>
<name>A0ABR2YR37_9CHLO</name>
<dbReference type="PANTHER" id="PTHR31592:SF1">
    <property type="entry name" value="TRANSMEMBRANE PROTEIN 192"/>
    <property type="match status" value="1"/>
</dbReference>
<evidence type="ECO:0000256" key="5">
    <source>
        <dbReference type="ARBA" id="ARBA00023136"/>
    </source>
</evidence>
<feature type="region of interest" description="Disordered" evidence="6">
    <location>
        <begin position="359"/>
        <end position="380"/>
    </location>
</feature>
<comment type="similarity">
    <text evidence="2">Belongs to the TMEM192 family.</text>
</comment>
<dbReference type="InterPro" id="IPR029399">
    <property type="entry name" value="TMEM192"/>
</dbReference>
<evidence type="ECO:0000256" key="3">
    <source>
        <dbReference type="ARBA" id="ARBA00022692"/>
    </source>
</evidence>
<sequence>MPSRVQQQSHRDAQGRGLQNELSDYDESLLLDRSFVHTPDHGFGIGGDEEAGTGHIEEPGPILSTALAVFCYWACACAYAVFLFIPIYDTILDDFHIKASAHILLLFLALLLESYLRVQHRKRQQAGFLAFYWSTRGLLSIPSRVTAVGQGVVTMVAFWPDVPAQLNQLRKLQIITCIELAVISAFAVAYACQVWRHNHEAQPDAQLFLRTPLYPTPNPSHRGTGAVVEHQAEAMRWLSKRCQNLQREVLRLSIARDREEEGVSAGVDVCRMDLEHRLAARERELRALAAEKDVLSQQARAAWSLLDERTAAAHELEVVKQQQMDENARLRATLEEWSHRNARLEARLNRTQGRLSDALTQAAELRSSSAASPSGNSSQS</sequence>
<organism evidence="8 9">
    <name type="scientific">Coccomyxa subellipsoidea</name>
    <dbReference type="NCBI Taxonomy" id="248742"/>
    <lineage>
        <taxon>Eukaryota</taxon>
        <taxon>Viridiplantae</taxon>
        <taxon>Chlorophyta</taxon>
        <taxon>core chlorophytes</taxon>
        <taxon>Trebouxiophyceae</taxon>
        <taxon>Trebouxiophyceae incertae sedis</taxon>
        <taxon>Coccomyxaceae</taxon>
        <taxon>Coccomyxa</taxon>
    </lineage>
</organism>
<keyword evidence="3 7" id="KW-0812">Transmembrane</keyword>
<protein>
    <submittedName>
        <fullName evidence="8">Uncharacterized protein</fullName>
    </submittedName>
</protein>
<feature type="transmembrane region" description="Helical" evidence="7">
    <location>
        <begin position="66"/>
        <end position="87"/>
    </location>
</feature>
<keyword evidence="5 7" id="KW-0472">Membrane</keyword>
<keyword evidence="4 7" id="KW-1133">Transmembrane helix</keyword>
<evidence type="ECO:0000256" key="4">
    <source>
        <dbReference type="ARBA" id="ARBA00022989"/>
    </source>
</evidence>
<evidence type="ECO:0000256" key="6">
    <source>
        <dbReference type="SAM" id="MobiDB-lite"/>
    </source>
</evidence>
<keyword evidence="9" id="KW-1185">Reference proteome</keyword>
<reference evidence="8 9" key="1">
    <citation type="journal article" date="2024" name="Nat. Commun.">
        <title>Phylogenomics reveals the evolutionary origins of lichenization in chlorophyte algae.</title>
        <authorList>
            <person name="Puginier C."/>
            <person name="Libourel C."/>
            <person name="Otte J."/>
            <person name="Skaloud P."/>
            <person name="Haon M."/>
            <person name="Grisel S."/>
            <person name="Petersen M."/>
            <person name="Berrin J.G."/>
            <person name="Delaux P.M."/>
            <person name="Dal Grande F."/>
            <person name="Keller J."/>
        </authorList>
    </citation>
    <scope>NUCLEOTIDE SEQUENCE [LARGE SCALE GENOMIC DNA]</scope>
    <source>
        <strain evidence="8 9">SAG 216-7</strain>
    </source>
</reference>
<feature type="transmembrane region" description="Helical" evidence="7">
    <location>
        <begin position="172"/>
        <end position="192"/>
    </location>
</feature>
<feature type="transmembrane region" description="Helical" evidence="7">
    <location>
        <begin position="137"/>
        <end position="160"/>
    </location>
</feature>
<feature type="transmembrane region" description="Helical" evidence="7">
    <location>
        <begin position="99"/>
        <end position="116"/>
    </location>
</feature>
<accession>A0ABR2YR37</accession>
<comment type="caution">
    <text evidence="8">The sequence shown here is derived from an EMBL/GenBank/DDBJ whole genome shotgun (WGS) entry which is preliminary data.</text>
</comment>
<proteinExistence type="inferred from homology"/>
<evidence type="ECO:0000256" key="2">
    <source>
        <dbReference type="ARBA" id="ARBA00006314"/>
    </source>
</evidence>
<dbReference type="EMBL" id="JALJOT010000006">
    <property type="protein sequence ID" value="KAK9909513.1"/>
    <property type="molecule type" value="Genomic_DNA"/>
</dbReference>
<dbReference type="Proteomes" id="UP001491310">
    <property type="component" value="Unassembled WGS sequence"/>
</dbReference>
<evidence type="ECO:0000256" key="7">
    <source>
        <dbReference type="SAM" id="Phobius"/>
    </source>
</evidence>
<gene>
    <name evidence="8" type="ORF">WJX75_003417</name>
</gene>
<comment type="subcellular location">
    <subcellularLocation>
        <location evidence="1">Membrane</location>
        <topology evidence="1">Multi-pass membrane protein</topology>
    </subcellularLocation>
</comment>
<evidence type="ECO:0000313" key="8">
    <source>
        <dbReference type="EMBL" id="KAK9909513.1"/>
    </source>
</evidence>
<dbReference type="PANTHER" id="PTHR31592">
    <property type="entry name" value="TRANSMEMBRANE PROTEIN 192"/>
    <property type="match status" value="1"/>
</dbReference>
<evidence type="ECO:0000256" key="1">
    <source>
        <dbReference type="ARBA" id="ARBA00004141"/>
    </source>
</evidence>